<protein>
    <recommendedName>
        <fullName evidence="3">BRCT domain-containing protein</fullName>
    </recommendedName>
</protein>
<organism evidence="2">
    <name type="scientific">Salmonella enterica subsp. enterica serovar Karamoja</name>
    <dbReference type="NCBI Taxonomy" id="2500153"/>
    <lineage>
        <taxon>Bacteria</taxon>
        <taxon>Pseudomonadati</taxon>
        <taxon>Pseudomonadota</taxon>
        <taxon>Gammaproteobacteria</taxon>
        <taxon>Enterobacterales</taxon>
        <taxon>Enterobacteriaceae</taxon>
        <taxon>Salmonella</taxon>
    </lineage>
</organism>
<dbReference type="InterPro" id="IPR036420">
    <property type="entry name" value="BRCT_dom_sf"/>
</dbReference>
<sequence length="160" mass="17837">MEEMHFVYINANARIGAHSISSVSHSDNHIQGICQSAHSIRTFRKDRILQECTSADEAQQACQSFLPENYIHLTKATKPKTLTFDVCFTGFKKADKERLIEVAEAHSMTVRSSVTQNLQMLCCGYNAGPSKVNAARMKGTIIIDEESFVHFIETGEIPDA</sequence>
<dbReference type="SUPFAM" id="SSF52113">
    <property type="entry name" value="BRCT domain"/>
    <property type="match status" value="1"/>
</dbReference>
<evidence type="ECO:0000313" key="1">
    <source>
        <dbReference type="EMBL" id="AZT36404.1"/>
    </source>
</evidence>
<dbReference type="EMBL" id="CP034698">
    <property type="protein sequence ID" value="AZT40873.1"/>
    <property type="molecule type" value="Genomic_DNA"/>
</dbReference>
<evidence type="ECO:0000313" key="2">
    <source>
        <dbReference type="EMBL" id="AZT40873.1"/>
    </source>
</evidence>
<gene>
    <name evidence="2" type="ORF">EL007_05920</name>
    <name evidence="1" type="ORF">ELZ88_05910</name>
</gene>
<dbReference type="Gene3D" id="3.40.50.10190">
    <property type="entry name" value="BRCT domain"/>
    <property type="match status" value="1"/>
</dbReference>
<reference evidence="2" key="1">
    <citation type="submission" date="2018-12" db="EMBL/GenBank/DDBJ databases">
        <title>Complete genome sequences of twenty non-typhoidal Salmonella isolates from Rwanda.</title>
        <authorList>
            <person name="Byukusenge M."/>
            <person name="Li L."/>
            <person name="Subhashinie K."/>
            <person name="Nzayirambaho M."/>
            <person name="Kuchipudi S.V."/>
            <person name="Jayarao B.M."/>
        </authorList>
    </citation>
    <scope>NUCLEOTIDE SEQUENCE</scope>
    <source>
        <strain evidence="1">RSE21</strain>
        <strain evidence="2">RSE40</strain>
    </source>
</reference>
<evidence type="ECO:0008006" key="3">
    <source>
        <dbReference type="Google" id="ProtNLM"/>
    </source>
</evidence>
<dbReference type="AlphaFoldDB" id="A0A3T0C8B5"/>
<accession>A0A3T0C8B5</accession>
<dbReference type="RefSeq" id="WP_040234076.1">
    <property type="nucleotide sequence ID" value="NZ_CP034698.1"/>
</dbReference>
<name>A0A3T0C8B5_SALET</name>
<dbReference type="EMBL" id="CP034709">
    <property type="protein sequence ID" value="AZT36404.1"/>
    <property type="molecule type" value="Genomic_DNA"/>
</dbReference>
<proteinExistence type="predicted"/>